<gene>
    <name evidence="1" type="ORF">EAH89_29860</name>
</gene>
<keyword evidence="2" id="KW-1185">Reference proteome</keyword>
<sequence>MSLRLTSDRRFQSELRSVLATLQCLSDYAAEQGDAQSAAILGNAAGLMELSLVGPATQAPVRPPVPTREQIAKAYA</sequence>
<proteinExistence type="predicted"/>
<organism evidence="1 2">
    <name type="scientific">Muricoccus nepalensis</name>
    <dbReference type="NCBI Taxonomy" id="1854500"/>
    <lineage>
        <taxon>Bacteria</taxon>
        <taxon>Pseudomonadati</taxon>
        <taxon>Pseudomonadota</taxon>
        <taxon>Alphaproteobacteria</taxon>
        <taxon>Acetobacterales</taxon>
        <taxon>Roseomonadaceae</taxon>
        <taxon>Muricoccus</taxon>
    </lineage>
</organism>
<dbReference type="RefSeq" id="WP_140887729.1">
    <property type="nucleotide sequence ID" value="NZ_RCZP01000085.1"/>
</dbReference>
<dbReference type="EMBL" id="RCZP01000085">
    <property type="protein sequence ID" value="TPG37717.1"/>
    <property type="molecule type" value="Genomic_DNA"/>
</dbReference>
<evidence type="ECO:0000313" key="2">
    <source>
        <dbReference type="Proteomes" id="UP000317078"/>
    </source>
</evidence>
<comment type="caution">
    <text evidence="1">The sequence shown here is derived from an EMBL/GenBank/DDBJ whole genome shotgun (WGS) entry which is preliminary data.</text>
</comment>
<accession>A0A502EJS5</accession>
<dbReference type="Proteomes" id="UP000317078">
    <property type="component" value="Unassembled WGS sequence"/>
</dbReference>
<name>A0A502EJS5_9PROT</name>
<reference evidence="1 2" key="1">
    <citation type="journal article" date="2019" name="Environ. Microbiol.">
        <title>Species interactions and distinct microbial communities in high Arctic permafrost affected cryosols are associated with the CH4 and CO2 gas fluxes.</title>
        <authorList>
            <person name="Altshuler I."/>
            <person name="Hamel J."/>
            <person name="Turney S."/>
            <person name="Magnuson E."/>
            <person name="Levesque R."/>
            <person name="Greer C."/>
            <person name="Whyte L.G."/>
        </authorList>
    </citation>
    <scope>NUCLEOTIDE SEQUENCE [LARGE SCALE GENOMIC DNA]</scope>
    <source>
        <strain evidence="1 2">S9.3B</strain>
    </source>
</reference>
<protein>
    <submittedName>
        <fullName evidence="1">Uncharacterized protein</fullName>
    </submittedName>
</protein>
<dbReference type="AlphaFoldDB" id="A0A502EJS5"/>
<evidence type="ECO:0000313" key="1">
    <source>
        <dbReference type="EMBL" id="TPG37717.1"/>
    </source>
</evidence>
<dbReference type="OrthoDB" id="7289520at2"/>